<accession>A0A0F7PGE4</accession>
<keyword evidence="4" id="KW-1185">Reference proteome</keyword>
<reference evidence="2 3" key="3">
    <citation type="journal article" date="2016" name="Stand. Genomic Sci.">
        <title>Complete genome sequence of 'Halanaeroarchaeum sulfurireducens' M27-SA2, a sulfur-reducing and acetate-oxidizing haloarchaeon from the deep-sea hypersaline anoxic lake Medee.</title>
        <authorList>
            <person name="Messina E."/>
            <person name="Sorokin D.Y."/>
            <person name="Kublanov I.V."/>
            <person name="Toshchakov S."/>
            <person name="Lopatina A."/>
            <person name="Arcadi E."/>
            <person name="Smedile F."/>
            <person name="La Spada G."/>
            <person name="La Cono V."/>
            <person name="Yakimov M.M."/>
        </authorList>
    </citation>
    <scope>NUCLEOTIDE SEQUENCE [LARGE SCALE GENOMIC DNA]</scope>
    <source>
        <strain evidence="2 3">M27-SA2</strain>
        <plasmid evidence="3">Plasmid pM27-SA2-01</plasmid>
        <plasmid evidence="2">pM27-SA2-01</plasmid>
    </source>
</reference>
<proteinExistence type="predicted"/>
<dbReference type="Proteomes" id="UP000060390">
    <property type="component" value="Plasmid pM27-SA2-01"/>
</dbReference>
<dbReference type="KEGG" id="hsu:HLASF_3013"/>
<geneLocation type="plasmid" evidence="1 4">
    <name>pHSR2-01</name>
</geneLocation>
<gene>
    <name evidence="2" type="ORF">HLASA_3013</name>
    <name evidence="1" type="ORF">HLASF_3013</name>
</gene>
<dbReference type="AlphaFoldDB" id="A0A0F7PGE4"/>
<dbReference type="OrthoDB" id="306453at2157"/>
<evidence type="ECO:0000313" key="4">
    <source>
        <dbReference type="Proteomes" id="UP000069906"/>
    </source>
</evidence>
<geneLocation type="plasmid" evidence="2 3">
    <name>pM27-SA2-01</name>
</geneLocation>
<organism evidence="1 4">
    <name type="scientific">Halanaeroarchaeum sulfurireducens</name>
    <dbReference type="NCBI Taxonomy" id="1604004"/>
    <lineage>
        <taxon>Archaea</taxon>
        <taxon>Methanobacteriati</taxon>
        <taxon>Methanobacteriota</taxon>
        <taxon>Stenosarchaea group</taxon>
        <taxon>Halobacteria</taxon>
        <taxon>Halobacteriales</taxon>
        <taxon>Halobacteriaceae</taxon>
        <taxon>Halanaeroarchaeum</taxon>
    </lineage>
</organism>
<evidence type="ECO:0000313" key="1">
    <source>
        <dbReference type="EMBL" id="AKH98639.1"/>
    </source>
</evidence>
<reference evidence="1 4" key="1">
    <citation type="submission" date="2014-06" db="EMBL/GenBank/DDBJ databases">
        <title>Secret life of haloarchaea: discovery of obligatory anaerobic haloarchaea growing by dissimilatory sulfur reduction.</title>
        <authorList>
            <person name="Sorokin D.Y."/>
            <person name="Kublanov I.V."/>
            <person name="Gavrilov S.N."/>
            <person name="Ferrer M."/>
            <person name="Golyshin P.N."/>
            <person name="Messina E."/>
            <person name="La Cono V."/>
            <person name="Yakimov M.M."/>
        </authorList>
    </citation>
    <scope>NUCLEOTIDE SEQUENCE [LARGE SCALE GENOMIC DNA]</scope>
    <source>
        <strain evidence="1 4">HSR2</strain>
        <plasmid evidence="1 4">pHSR2-01</plasmid>
    </source>
</reference>
<dbReference type="KEGG" id="hsf:HLASA_3013"/>
<dbReference type="RefSeq" id="WP_050049413.1">
    <property type="nucleotide sequence ID" value="NZ_CP008875.1"/>
</dbReference>
<evidence type="ECO:0000313" key="3">
    <source>
        <dbReference type="Proteomes" id="UP000060390"/>
    </source>
</evidence>
<dbReference type="GeneID" id="26011544"/>
<dbReference type="Proteomes" id="UP000069906">
    <property type="component" value="Plasmid pHSR2-01"/>
</dbReference>
<dbReference type="HOGENOM" id="CLU_2327170_0_0_2"/>
<protein>
    <submittedName>
        <fullName evidence="1">Uncharacterized protein</fullName>
    </submittedName>
</protein>
<dbReference type="EMBL" id="CP008875">
    <property type="protein sequence ID" value="AKH98639.1"/>
    <property type="molecule type" value="Genomic_DNA"/>
</dbReference>
<keyword evidence="1" id="KW-0614">Plasmid</keyword>
<dbReference type="EMBL" id="CP011565">
    <property type="protein sequence ID" value="ALG83081.1"/>
    <property type="molecule type" value="Genomic_DNA"/>
</dbReference>
<sequence length="98" mass="11264">MDRGLELRIKGHLFEIESLNDDIIESQQGLPQSLEGYQKTLQAVAEDATLEHMDEVAEGIKEYIRQNEDRPKNRDIRRDARKSISEDGHVLGKYLIDA</sequence>
<name>A0A0F7PGE4_9EURY</name>
<evidence type="ECO:0000313" key="2">
    <source>
        <dbReference type="EMBL" id="ALG83081.1"/>
    </source>
</evidence>
<reference evidence="3" key="2">
    <citation type="submission" date="2015-05" db="EMBL/GenBank/DDBJ databases">
        <title>Complete genome sequence of Halanaeroarchaeum sulfurireducens type strain M27-SA2, a sulfate-reducer haloarchaeon from marine anoxic lake Medee.</title>
        <authorList>
            <person name="Messina E."/>
            <person name="Kublanov I.V."/>
            <person name="Toshchakov S."/>
            <person name="Arcadi E."/>
            <person name="La Spada G."/>
            <person name="La Cono V."/>
            <person name="Yakimov M.M."/>
        </authorList>
    </citation>
    <scope>NUCLEOTIDE SEQUENCE [LARGE SCALE GENOMIC DNA]</scope>
    <source>
        <strain evidence="3">M27-SA2</strain>
        <plasmid evidence="3">Plasmid pM27-SA2-01</plasmid>
    </source>
</reference>